<proteinExistence type="predicted"/>
<feature type="signal peptide" evidence="3">
    <location>
        <begin position="1"/>
        <end position="15"/>
    </location>
</feature>
<keyword evidence="3" id="KW-0732">Signal</keyword>
<dbReference type="KEGG" id="lcf:108885825"/>
<name>A0AAJ7PQD4_LATCA</name>
<dbReference type="Proteomes" id="UP000694890">
    <property type="component" value="Unplaced"/>
</dbReference>
<dbReference type="AlphaFoldDB" id="A0AAJ7PQD4"/>
<feature type="coiled-coil region" evidence="1">
    <location>
        <begin position="154"/>
        <end position="188"/>
    </location>
</feature>
<dbReference type="RefSeq" id="XP_018535826.1">
    <property type="nucleotide sequence ID" value="XM_018680310.2"/>
</dbReference>
<protein>
    <submittedName>
        <fullName evidence="5">Uncharacterized protein LOC108885825</fullName>
    </submittedName>
</protein>
<evidence type="ECO:0000313" key="4">
    <source>
        <dbReference type="Proteomes" id="UP000694890"/>
    </source>
</evidence>
<organism evidence="4 5">
    <name type="scientific">Lates calcarifer</name>
    <name type="common">Barramundi</name>
    <name type="synonym">Holocentrus calcarifer</name>
    <dbReference type="NCBI Taxonomy" id="8187"/>
    <lineage>
        <taxon>Eukaryota</taxon>
        <taxon>Metazoa</taxon>
        <taxon>Chordata</taxon>
        <taxon>Craniata</taxon>
        <taxon>Vertebrata</taxon>
        <taxon>Euteleostomi</taxon>
        <taxon>Actinopterygii</taxon>
        <taxon>Neopterygii</taxon>
        <taxon>Teleostei</taxon>
        <taxon>Neoteleostei</taxon>
        <taxon>Acanthomorphata</taxon>
        <taxon>Carangaria</taxon>
        <taxon>Carangaria incertae sedis</taxon>
        <taxon>Centropomidae</taxon>
        <taxon>Lates</taxon>
    </lineage>
</organism>
<evidence type="ECO:0000313" key="5">
    <source>
        <dbReference type="RefSeq" id="XP_018535826.1"/>
    </source>
</evidence>
<gene>
    <name evidence="5" type="primary">LOC108885825</name>
</gene>
<evidence type="ECO:0000256" key="3">
    <source>
        <dbReference type="SAM" id="SignalP"/>
    </source>
</evidence>
<evidence type="ECO:0000256" key="1">
    <source>
        <dbReference type="SAM" id="Coils"/>
    </source>
</evidence>
<evidence type="ECO:0000256" key="2">
    <source>
        <dbReference type="SAM" id="MobiDB-lite"/>
    </source>
</evidence>
<feature type="region of interest" description="Disordered" evidence="2">
    <location>
        <begin position="64"/>
        <end position="83"/>
    </location>
</feature>
<accession>A0AAJ7PQD4</accession>
<reference evidence="5" key="1">
    <citation type="submission" date="2025-08" db="UniProtKB">
        <authorList>
            <consortium name="RefSeq"/>
        </authorList>
    </citation>
    <scope>IDENTIFICATION</scope>
    <source>
        <tissue evidence="5">Brain</tissue>
    </source>
</reference>
<feature type="chain" id="PRO_5042529660" evidence="3">
    <location>
        <begin position="16"/>
        <end position="285"/>
    </location>
</feature>
<keyword evidence="1" id="KW-0175">Coiled coil</keyword>
<dbReference type="GeneID" id="108885825"/>
<sequence length="285" mass="33357">MLQHTLLSIPVVVLAVATWKYHYQKDEKLDHHQINSLFQKQPLTKLKEQEKSFTAVMERKDLKNVMDDLEPQPQKNPSKPNTKERVTFEPVLNSLTDVAEFISTVSHHMCSAGSLTDLAISAIMAVYLWYKWKREKTALVSKNTQLQNESVQKEREKEDVVATLMEVKAELENQRAQLRVQLEEVERGWEENKLRLQSVEKEITEREMTFDKPEELLREKENLLQTQWKLDETKKNTKSQLLNIDKLLDPTEFQIDRITNRRRDVGNLQFAGAVVGKKEKMKCNL</sequence>